<evidence type="ECO:0000256" key="1">
    <source>
        <dbReference type="ARBA" id="ARBA00004651"/>
    </source>
</evidence>
<feature type="transmembrane region" description="Helical" evidence="7">
    <location>
        <begin position="224"/>
        <end position="249"/>
    </location>
</feature>
<dbReference type="EMBL" id="BAAANE010000013">
    <property type="protein sequence ID" value="GAA1659783.1"/>
    <property type="molecule type" value="Genomic_DNA"/>
</dbReference>
<dbReference type="RefSeq" id="WP_344116235.1">
    <property type="nucleotide sequence ID" value="NZ_BAAANE010000013.1"/>
</dbReference>
<dbReference type="PANTHER" id="PTHR43386:SF1">
    <property type="entry name" value="D,D-DIPEPTIDE TRANSPORT SYSTEM PERMEASE PROTEIN DDPC-RELATED"/>
    <property type="match status" value="1"/>
</dbReference>
<dbReference type="CDD" id="cd06261">
    <property type="entry name" value="TM_PBP2"/>
    <property type="match status" value="1"/>
</dbReference>
<evidence type="ECO:0000259" key="8">
    <source>
        <dbReference type="PROSITE" id="PS50928"/>
    </source>
</evidence>
<evidence type="ECO:0000313" key="9">
    <source>
        <dbReference type="EMBL" id="GAA1659783.1"/>
    </source>
</evidence>
<keyword evidence="4 7" id="KW-0812">Transmembrane</keyword>
<keyword evidence="2 7" id="KW-0813">Transport</keyword>
<feature type="transmembrane region" description="Helical" evidence="7">
    <location>
        <begin position="27"/>
        <end position="46"/>
    </location>
</feature>
<feature type="transmembrane region" description="Helical" evidence="7">
    <location>
        <begin position="274"/>
        <end position="297"/>
    </location>
</feature>
<evidence type="ECO:0000256" key="4">
    <source>
        <dbReference type="ARBA" id="ARBA00022692"/>
    </source>
</evidence>
<evidence type="ECO:0000256" key="3">
    <source>
        <dbReference type="ARBA" id="ARBA00022475"/>
    </source>
</evidence>
<dbReference type="Gene3D" id="1.10.3720.10">
    <property type="entry name" value="MetI-like"/>
    <property type="match status" value="1"/>
</dbReference>
<dbReference type="InterPro" id="IPR000515">
    <property type="entry name" value="MetI-like"/>
</dbReference>
<evidence type="ECO:0000256" key="6">
    <source>
        <dbReference type="ARBA" id="ARBA00023136"/>
    </source>
</evidence>
<gene>
    <name evidence="9" type="ORF">GCM10009744_61570</name>
</gene>
<comment type="similarity">
    <text evidence="7">Belongs to the binding-protein-dependent transport system permease family.</text>
</comment>
<dbReference type="InterPro" id="IPR025966">
    <property type="entry name" value="OppC_N"/>
</dbReference>
<dbReference type="InterPro" id="IPR050366">
    <property type="entry name" value="BP-dependent_transpt_permease"/>
</dbReference>
<evidence type="ECO:0000256" key="2">
    <source>
        <dbReference type="ARBA" id="ARBA00022448"/>
    </source>
</evidence>
<dbReference type="PANTHER" id="PTHR43386">
    <property type="entry name" value="OLIGOPEPTIDE TRANSPORT SYSTEM PERMEASE PROTEIN APPC"/>
    <property type="match status" value="1"/>
</dbReference>
<comment type="caution">
    <text evidence="9">The sequence shown here is derived from an EMBL/GenBank/DDBJ whole genome shotgun (WGS) entry which is preliminary data.</text>
</comment>
<dbReference type="Proteomes" id="UP001501319">
    <property type="component" value="Unassembled WGS sequence"/>
</dbReference>
<keyword evidence="5 7" id="KW-1133">Transmembrane helix</keyword>
<proteinExistence type="inferred from homology"/>
<keyword evidence="3" id="KW-1003">Cell membrane</keyword>
<organism evidence="9 10">
    <name type="scientific">Kribbella alba</name>
    <dbReference type="NCBI Taxonomy" id="190197"/>
    <lineage>
        <taxon>Bacteria</taxon>
        <taxon>Bacillati</taxon>
        <taxon>Actinomycetota</taxon>
        <taxon>Actinomycetes</taxon>
        <taxon>Propionibacteriales</taxon>
        <taxon>Kribbellaceae</taxon>
        <taxon>Kribbella</taxon>
    </lineage>
</organism>
<feature type="domain" description="ABC transmembrane type-1" evidence="8">
    <location>
        <begin position="100"/>
        <end position="294"/>
    </location>
</feature>
<name>A0ABP4RUB8_9ACTN</name>
<feature type="transmembrane region" description="Helical" evidence="7">
    <location>
        <begin position="104"/>
        <end position="128"/>
    </location>
</feature>
<keyword evidence="6 7" id="KW-0472">Membrane</keyword>
<feature type="transmembrane region" description="Helical" evidence="7">
    <location>
        <begin position="166"/>
        <end position="185"/>
    </location>
</feature>
<dbReference type="PROSITE" id="PS50928">
    <property type="entry name" value="ABC_TM1"/>
    <property type="match status" value="1"/>
</dbReference>
<keyword evidence="10" id="KW-1185">Reference proteome</keyword>
<evidence type="ECO:0000313" key="10">
    <source>
        <dbReference type="Proteomes" id="UP001501319"/>
    </source>
</evidence>
<accession>A0ABP4RUB8</accession>
<reference evidence="10" key="1">
    <citation type="journal article" date="2019" name="Int. J. Syst. Evol. Microbiol.">
        <title>The Global Catalogue of Microorganisms (GCM) 10K type strain sequencing project: providing services to taxonomists for standard genome sequencing and annotation.</title>
        <authorList>
            <consortium name="The Broad Institute Genomics Platform"/>
            <consortium name="The Broad Institute Genome Sequencing Center for Infectious Disease"/>
            <person name="Wu L."/>
            <person name="Ma J."/>
        </authorList>
    </citation>
    <scope>NUCLEOTIDE SEQUENCE [LARGE SCALE GENOMIC DNA]</scope>
    <source>
        <strain evidence="10">JCM 14306</strain>
    </source>
</reference>
<protein>
    <submittedName>
        <fullName evidence="9">ABC transporter permease</fullName>
    </submittedName>
</protein>
<sequence length="309" mass="32974">MSSSVTTTVSPTRQALHRVRWDRSARLGAVVVIALVVIAAAAPLLVKLEGQDPYTYNIGLLDPARRNAPQGAIGGVSGAHWFGVEPLTGRDLFAIVVLGLRTSLFISVVVTLITTVIGTLVGISAAYFGGWYDAVVSRLLDFLFGFPQLVFMIALGIIVPAGFPRWLLLIVVLSVFGWAGLARLIRGQARSLVRREFVEAARSVGSSGWQVIARELLPNLLGPVLVVATMAVPGFIGLEAALSFLGVGVPPPTPDLGRSISDSIVWVYTGADPWFLVFPGAMLFLAVLGFTLLGDGVRDGFDVRLRRAN</sequence>
<comment type="subcellular location">
    <subcellularLocation>
        <location evidence="1 7">Cell membrane</location>
        <topology evidence="1 7">Multi-pass membrane protein</topology>
    </subcellularLocation>
</comment>
<evidence type="ECO:0000256" key="7">
    <source>
        <dbReference type="RuleBase" id="RU363032"/>
    </source>
</evidence>
<dbReference type="Pfam" id="PF12911">
    <property type="entry name" value="OppC_N"/>
    <property type="match status" value="1"/>
</dbReference>
<dbReference type="InterPro" id="IPR035906">
    <property type="entry name" value="MetI-like_sf"/>
</dbReference>
<evidence type="ECO:0000256" key="5">
    <source>
        <dbReference type="ARBA" id="ARBA00022989"/>
    </source>
</evidence>
<feature type="transmembrane region" description="Helical" evidence="7">
    <location>
        <begin position="140"/>
        <end position="160"/>
    </location>
</feature>
<dbReference type="Pfam" id="PF00528">
    <property type="entry name" value="BPD_transp_1"/>
    <property type="match status" value="1"/>
</dbReference>
<dbReference type="SUPFAM" id="SSF161098">
    <property type="entry name" value="MetI-like"/>
    <property type="match status" value="1"/>
</dbReference>